<proteinExistence type="predicted"/>
<gene>
    <name evidence="1" type="ORF">M422DRAFT_253422</name>
</gene>
<protein>
    <submittedName>
        <fullName evidence="1">Unplaced genomic scaffold SPHSTscaffold_49, whole genome shotgun sequence</fullName>
    </submittedName>
</protein>
<name>A0A0C9UJI3_SPHS4</name>
<keyword evidence="2" id="KW-1185">Reference proteome</keyword>
<dbReference type="HOGENOM" id="CLU_1603800_0_0_1"/>
<reference evidence="1 2" key="1">
    <citation type="submission" date="2014-06" db="EMBL/GenBank/DDBJ databases">
        <title>Evolutionary Origins and Diversification of the Mycorrhizal Mutualists.</title>
        <authorList>
            <consortium name="DOE Joint Genome Institute"/>
            <consortium name="Mycorrhizal Genomics Consortium"/>
            <person name="Kohler A."/>
            <person name="Kuo A."/>
            <person name="Nagy L.G."/>
            <person name="Floudas D."/>
            <person name="Copeland A."/>
            <person name="Barry K.W."/>
            <person name="Cichocki N."/>
            <person name="Veneault-Fourrey C."/>
            <person name="LaButti K."/>
            <person name="Lindquist E.A."/>
            <person name="Lipzen A."/>
            <person name="Lundell T."/>
            <person name="Morin E."/>
            <person name="Murat C."/>
            <person name="Riley R."/>
            <person name="Ohm R."/>
            <person name="Sun H."/>
            <person name="Tunlid A."/>
            <person name="Henrissat B."/>
            <person name="Grigoriev I.V."/>
            <person name="Hibbett D.S."/>
            <person name="Martin F."/>
        </authorList>
    </citation>
    <scope>NUCLEOTIDE SEQUENCE [LARGE SCALE GENOMIC DNA]</scope>
    <source>
        <strain evidence="1 2">SS14</strain>
    </source>
</reference>
<dbReference type="Proteomes" id="UP000054279">
    <property type="component" value="Unassembled WGS sequence"/>
</dbReference>
<organism evidence="1 2">
    <name type="scientific">Sphaerobolus stellatus (strain SS14)</name>
    <dbReference type="NCBI Taxonomy" id="990650"/>
    <lineage>
        <taxon>Eukaryota</taxon>
        <taxon>Fungi</taxon>
        <taxon>Dikarya</taxon>
        <taxon>Basidiomycota</taxon>
        <taxon>Agaricomycotina</taxon>
        <taxon>Agaricomycetes</taxon>
        <taxon>Phallomycetidae</taxon>
        <taxon>Geastrales</taxon>
        <taxon>Sphaerobolaceae</taxon>
        <taxon>Sphaerobolus</taxon>
    </lineage>
</organism>
<evidence type="ECO:0000313" key="2">
    <source>
        <dbReference type="Proteomes" id="UP000054279"/>
    </source>
</evidence>
<dbReference type="EMBL" id="KN837124">
    <property type="protein sequence ID" value="KIJ43218.1"/>
    <property type="molecule type" value="Genomic_DNA"/>
</dbReference>
<evidence type="ECO:0000313" key="1">
    <source>
        <dbReference type="EMBL" id="KIJ43218.1"/>
    </source>
</evidence>
<sequence>MSCHGELVEKWPIKYPDNCLVELTRQESFQALTPEEYQHWDQQALKIHEVVTADKADIDASTLAKTLESVLEQYGQSTGFMFHLLVAGDLGDLGKMPVFQISYILSLRESEQSHPDYEEQVAGPWKNFAADIISNLIQEEHKKKLIVHNEQKHPLPPAPKPACNQL</sequence>
<dbReference type="AlphaFoldDB" id="A0A0C9UJI3"/>
<accession>A0A0C9UJI3</accession>